<comment type="pathway">
    <text evidence="1">Amino-acid biosynthesis; L-methionine biosynthesis via de novo pathway; L-homoserine from L-aspartate: step 1/3.</text>
</comment>
<dbReference type="InterPro" id="IPR018042">
    <property type="entry name" value="Aspartate_kinase_CS"/>
</dbReference>
<feature type="non-terminal residue" evidence="13">
    <location>
        <position position="1"/>
    </location>
</feature>
<dbReference type="UniPathway" id="UPA00050">
    <property type="reaction ID" value="UER00461"/>
</dbReference>
<comment type="pathway">
    <text evidence="2">Amino-acid biosynthesis; L-threonine biosynthesis; L-threonine from L-aspartate: step 1/5.</text>
</comment>
<evidence type="ECO:0000256" key="7">
    <source>
        <dbReference type="ARBA" id="ARBA00022741"/>
    </source>
</evidence>
<keyword evidence="6" id="KW-0808">Transferase</keyword>
<organism evidence="13">
    <name type="scientific">marine metagenome</name>
    <dbReference type="NCBI Taxonomy" id="408172"/>
    <lineage>
        <taxon>unclassified sequences</taxon>
        <taxon>metagenomes</taxon>
        <taxon>ecological metagenomes</taxon>
    </lineage>
</organism>
<evidence type="ECO:0000259" key="12">
    <source>
        <dbReference type="Pfam" id="PF00696"/>
    </source>
</evidence>
<evidence type="ECO:0000313" key="13">
    <source>
        <dbReference type="EMBL" id="SVD70410.1"/>
    </source>
</evidence>
<keyword evidence="10" id="KW-0457">Lysine biosynthesis</keyword>
<evidence type="ECO:0000256" key="11">
    <source>
        <dbReference type="ARBA" id="ARBA00047872"/>
    </source>
</evidence>
<evidence type="ECO:0000256" key="8">
    <source>
        <dbReference type="ARBA" id="ARBA00022777"/>
    </source>
</evidence>
<evidence type="ECO:0000256" key="4">
    <source>
        <dbReference type="ARBA" id="ARBA00013059"/>
    </source>
</evidence>
<dbReference type="Pfam" id="PF00696">
    <property type="entry name" value="AA_kinase"/>
    <property type="match status" value="1"/>
</dbReference>
<keyword evidence="8" id="KW-0418">Kinase</keyword>
<feature type="domain" description="Aspartate/glutamate/uridylate kinase" evidence="12">
    <location>
        <begin position="20"/>
        <end position="247"/>
    </location>
</feature>
<evidence type="ECO:0000256" key="6">
    <source>
        <dbReference type="ARBA" id="ARBA00022679"/>
    </source>
</evidence>
<reference evidence="13" key="1">
    <citation type="submission" date="2018-05" db="EMBL/GenBank/DDBJ databases">
        <authorList>
            <person name="Lanie J.A."/>
            <person name="Ng W.-L."/>
            <person name="Kazmierczak K.M."/>
            <person name="Andrzejewski T.M."/>
            <person name="Davidsen T.M."/>
            <person name="Wayne K.J."/>
            <person name="Tettelin H."/>
            <person name="Glass J.I."/>
            <person name="Rusch D."/>
            <person name="Podicherti R."/>
            <person name="Tsui H.-C.T."/>
            <person name="Winkler M.E."/>
        </authorList>
    </citation>
    <scope>NUCLEOTIDE SEQUENCE</scope>
</reference>
<sequence>LVLRIRRGIHSLNNTRAAEIVVRKYGGSSIATPEKILAIADRIAATRSALPKLVVVVSAMGKTTDDLVALAHKVTRRPEGREMDLLLASGEQISVSLLGLALQDRDVPAVSLTATQCGIRTDEMFNVARIRSIDTQRILDELRDDRVVIITGFQGVTDSHEITTLGRGGSDVTGAAVAAALDAQVCEICTDVDGVFSADPSIASNPRLWSKLSYEEAIEMASSGAKVLHPRAAEICMNYGIPIHVRSSFHNREGTWIRSREDVMETAEVV</sequence>
<dbReference type="EMBL" id="UINC01167739">
    <property type="protein sequence ID" value="SVD70410.1"/>
    <property type="molecule type" value="Genomic_DNA"/>
</dbReference>
<evidence type="ECO:0000256" key="1">
    <source>
        <dbReference type="ARBA" id="ARBA00004986"/>
    </source>
</evidence>
<dbReference type="AlphaFoldDB" id="A0A382XHV7"/>
<dbReference type="EC" id="2.7.2.4" evidence="4"/>
<dbReference type="CDD" id="cd04261">
    <property type="entry name" value="AAK_AKii-LysC-BS"/>
    <property type="match status" value="1"/>
</dbReference>
<name>A0A382XHV7_9ZZZZ</name>
<accession>A0A382XHV7</accession>
<evidence type="ECO:0000256" key="10">
    <source>
        <dbReference type="ARBA" id="ARBA00023154"/>
    </source>
</evidence>
<dbReference type="GO" id="GO:0009090">
    <property type="term" value="P:homoserine biosynthetic process"/>
    <property type="evidence" value="ECO:0007669"/>
    <property type="project" value="TreeGrafter"/>
</dbReference>
<dbReference type="GO" id="GO:0009088">
    <property type="term" value="P:threonine biosynthetic process"/>
    <property type="evidence" value="ECO:0007669"/>
    <property type="project" value="UniProtKB-UniPathway"/>
</dbReference>
<dbReference type="GO" id="GO:0009089">
    <property type="term" value="P:lysine biosynthetic process via diaminopimelate"/>
    <property type="evidence" value="ECO:0007669"/>
    <property type="project" value="TreeGrafter"/>
</dbReference>
<keyword evidence="5" id="KW-0028">Amino-acid biosynthesis</keyword>
<evidence type="ECO:0000256" key="3">
    <source>
        <dbReference type="ARBA" id="ARBA00010122"/>
    </source>
</evidence>
<dbReference type="PANTHER" id="PTHR21499">
    <property type="entry name" value="ASPARTATE KINASE"/>
    <property type="match status" value="1"/>
</dbReference>
<dbReference type="NCBIfam" id="TIGR00657">
    <property type="entry name" value="asp_kinases"/>
    <property type="match status" value="1"/>
</dbReference>
<feature type="non-terminal residue" evidence="13">
    <location>
        <position position="270"/>
    </location>
</feature>
<comment type="catalytic activity">
    <reaction evidence="11">
        <text>L-aspartate + ATP = 4-phospho-L-aspartate + ADP</text>
        <dbReference type="Rhea" id="RHEA:23776"/>
        <dbReference type="ChEBI" id="CHEBI:29991"/>
        <dbReference type="ChEBI" id="CHEBI:30616"/>
        <dbReference type="ChEBI" id="CHEBI:57535"/>
        <dbReference type="ChEBI" id="CHEBI:456216"/>
        <dbReference type="EC" id="2.7.2.4"/>
    </reaction>
</comment>
<dbReference type="GO" id="GO:0005524">
    <property type="term" value="F:ATP binding"/>
    <property type="evidence" value="ECO:0007669"/>
    <property type="project" value="UniProtKB-KW"/>
</dbReference>
<evidence type="ECO:0000256" key="9">
    <source>
        <dbReference type="ARBA" id="ARBA00022840"/>
    </source>
</evidence>
<dbReference type="SUPFAM" id="SSF53633">
    <property type="entry name" value="Carbamate kinase-like"/>
    <property type="match status" value="1"/>
</dbReference>
<dbReference type="InterPro" id="IPR041740">
    <property type="entry name" value="AKii-LysC-BS"/>
</dbReference>
<dbReference type="FunFam" id="3.40.1160.10:FF:000002">
    <property type="entry name" value="Aspartokinase"/>
    <property type="match status" value="1"/>
</dbReference>
<keyword evidence="9" id="KW-0067">ATP-binding</keyword>
<evidence type="ECO:0000256" key="5">
    <source>
        <dbReference type="ARBA" id="ARBA00022605"/>
    </source>
</evidence>
<dbReference type="PANTHER" id="PTHR21499:SF3">
    <property type="entry name" value="ASPARTOKINASE"/>
    <property type="match status" value="1"/>
</dbReference>
<protein>
    <recommendedName>
        <fullName evidence="4">aspartate kinase</fullName>
        <ecNumber evidence="4">2.7.2.4</ecNumber>
    </recommendedName>
</protein>
<proteinExistence type="inferred from homology"/>
<dbReference type="Gene3D" id="3.40.1160.10">
    <property type="entry name" value="Acetylglutamate kinase-like"/>
    <property type="match status" value="1"/>
</dbReference>
<dbReference type="UniPathway" id="UPA00051">
    <property type="reaction ID" value="UER00462"/>
</dbReference>
<evidence type="ECO:0000256" key="2">
    <source>
        <dbReference type="ARBA" id="ARBA00005139"/>
    </source>
</evidence>
<comment type="similarity">
    <text evidence="3">Belongs to the aspartokinase family.</text>
</comment>
<dbReference type="GO" id="GO:0004072">
    <property type="term" value="F:aspartate kinase activity"/>
    <property type="evidence" value="ECO:0007669"/>
    <property type="project" value="UniProtKB-EC"/>
</dbReference>
<dbReference type="InterPro" id="IPR036393">
    <property type="entry name" value="AceGlu_kinase-like_sf"/>
</dbReference>
<dbReference type="GO" id="GO:0005829">
    <property type="term" value="C:cytosol"/>
    <property type="evidence" value="ECO:0007669"/>
    <property type="project" value="TreeGrafter"/>
</dbReference>
<gene>
    <name evidence="13" type="ORF">METZ01_LOCUS423264</name>
</gene>
<dbReference type="PROSITE" id="PS00324">
    <property type="entry name" value="ASPARTOKINASE"/>
    <property type="match status" value="1"/>
</dbReference>
<dbReference type="InterPro" id="IPR001341">
    <property type="entry name" value="Asp_kinase"/>
</dbReference>
<dbReference type="InterPro" id="IPR001048">
    <property type="entry name" value="Asp/Glu/Uridylate_kinase"/>
</dbReference>
<keyword evidence="7" id="KW-0547">Nucleotide-binding</keyword>